<feature type="compositionally biased region" description="Polar residues" evidence="11">
    <location>
        <begin position="196"/>
        <end position="206"/>
    </location>
</feature>
<comment type="similarity">
    <text evidence="10">Belongs to the SGF11 family.</text>
</comment>
<keyword evidence="2" id="KW-0479">Metal-binding</keyword>
<dbReference type="GO" id="GO:0003713">
    <property type="term" value="F:transcription coactivator activity"/>
    <property type="evidence" value="ECO:0007669"/>
    <property type="project" value="TreeGrafter"/>
</dbReference>
<keyword evidence="6" id="KW-0805">Transcription regulation</keyword>
<dbReference type="PANTHER" id="PTHR46367:SF1">
    <property type="entry name" value="ATAXIN-7-LIKE PROTEIN 3"/>
    <property type="match status" value="1"/>
</dbReference>
<comment type="caution">
    <text evidence="12">The sequence shown here is derived from an EMBL/GenBank/DDBJ whole genome shotgun (WGS) entry which is preliminary data.</text>
</comment>
<evidence type="ECO:0000256" key="1">
    <source>
        <dbReference type="ARBA" id="ARBA00004123"/>
    </source>
</evidence>
<reference evidence="12 13" key="1">
    <citation type="submission" date="2020-12" db="EMBL/GenBank/DDBJ databases">
        <title>Metabolic potential, ecology and presence of endohyphal bacteria is reflected in genomic diversity of Mucoromycotina.</title>
        <authorList>
            <person name="Muszewska A."/>
            <person name="Okrasinska A."/>
            <person name="Steczkiewicz K."/>
            <person name="Drgas O."/>
            <person name="Orlowska M."/>
            <person name="Perlinska-Lenart U."/>
            <person name="Aleksandrzak-Piekarczyk T."/>
            <person name="Szatraj K."/>
            <person name="Zielenkiewicz U."/>
            <person name="Pilsyk S."/>
            <person name="Malc E."/>
            <person name="Mieczkowski P."/>
            <person name="Kruszewska J.S."/>
            <person name="Biernat P."/>
            <person name="Pawlowska J."/>
        </authorList>
    </citation>
    <scope>NUCLEOTIDE SEQUENCE [LARGE SCALE GENOMIC DNA]</scope>
    <source>
        <strain evidence="12 13">CBS 142.35</strain>
    </source>
</reference>
<evidence type="ECO:0000256" key="6">
    <source>
        <dbReference type="ARBA" id="ARBA00023015"/>
    </source>
</evidence>
<dbReference type="GO" id="GO:0071819">
    <property type="term" value="C:DUBm complex"/>
    <property type="evidence" value="ECO:0007669"/>
    <property type="project" value="TreeGrafter"/>
</dbReference>
<evidence type="ECO:0000256" key="8">
    <source>
        <dbReference type="ARBA" id="ARBA00023163"/>
    </source>
</evidence>
<dbReference type="GO" id="GO:0006357">
    <property type="term" value="P:regulation of transcription by RNA polymerase II"/>
    <property type="evidence" value="ECO:0007669"/>
    <property type="project" value="TreeGrafter"/>
</dbReference>
<comment type="subcellular location">
    <subcellularLocation>
        <location evidence="1 10">Nucleus</location>
    </subcellularLocation>
</comment>
<dbReference type="PANTHER" id="PTHR46367">
    <property type="entry name" value="ATAXIN-7-LIKE PROTEIN 3"/>
    <property type="match status" value="1"/>
</dbReference>
<feature type="region of interest" description="Disordered" evidence="11">
    <location>
        <begin position="1"/>
        <end position="26"/>
    </location>
</feature>
<dbReference type="InterPro" id="IPR051078">
    <property type="entry name" value="SGF11"/>
</dbReference>
<evidence type="ECO:0000313" key="12">
    <source>
        <dbReference type="EMBL" id="KAG2220620.1"/>
    </source>
</evidence>
<sequence>MNKSKSSKSSAAASQADSQQQLEKQREANQAFFRKVVTERNKKLDDLQKTHTVLEDNVSKLSQQSNGTKNGSSGGITKATMAYSLLGELIDECIYDVLFEAHRDIKQGNNICQICQTRILSILTINHCCVFIVSRPGCDIYGNTYAANSLPSYECVGCRRMIAAVRYAPHLEKCLGLAGRQSSRVANRRLGSASPFASSAIQSSGPSDDHIALSDPETSHSDNKKKKKPLSSSATNGISRIKKLKTSSSSEKL</sequence>
<dbReference type="OrthoDB" id="21557at2759"/>
<feature type="region of interest" description="Disordered" evidence="11">
    <location>
        <begin position="196"/>
        <end position="253"/>
    </location>
</feature>
<evidence type="ECO:0000256" key="5">
    <source>
        <dbReference type="ARBA" id="ARBA00022853"/>
    </source>
</evidence>
<evidence type="ECO:0000256" key="7">
    <source>
        <dbReference type="ARBA" id="ARBA00023159"/>
    </source>
</evidence>
<evidence type="ECO:0000256" key="3">
    <source>
        <dbReference type="ARBA" id="ARBA00022771"/>
    </source>
</evidence>
<dbReference type="InterPro" id="IPR013246">
    <property type="entry name" value="SAGA_su_Sgf11"/>
</dbReference>
<dbReference type="GO" id="GO:0008270">
    <property type="term" value="F:zinc ion binding"/>
    <property type="evidence" value="ECO:0007669"/>
    <property type="project" value="UniProtKB-KW"/>
</dbReference>
<keyword evidence="13" id="KW-1185">Reference proteome</keyword>
<keyword evidence="5" id="KW-0156">Chromatin regulator</keyword>
<dbReference type="Proteomes" id="UP000646827">
    <property type="component" value="Unassembled WGS sequence"/>
</dbReference>
<dbReference type="GO" id="GO:0000124">
    <property type="term" value="C:SAGA complex"/>
    <property type="evidence" value="ECO:0007669"/>
    <property type="project" value="TreeGrafter"/>
</dbReference>
<evidence type="ECO:0000313" key="13">
    <source>
        <dbReference type="Proteomes" id="UP000646827"/>
    </source>
</evidence>
<accession>A0A8H7S1R6</accession>
<keyword evidence="9" id="KW-0539">Nucleus</keyword>
<feature type="compositionally biased region" description="Low complexity" evidence="11">
    <location>
        <begin position="1"/>
        <end position="21"/>
    </location>
</feature>
<organism evidence="12 13">
    <name type="scientific">Circinella minor</name>
    <dbReference type="NCBI Taxonomy" id="1195481"/>
    <lineage>
        <taxon>Eukaryota</taxon>
        <taxon>Fungi</taxon>
        <taxon>Fungi incertae sedis</taxon>
        <taxon>Mucoromycota</taxon>
        <taxon>Mucoromycotina</taxon>
        <taxon>Mucoromycetes</taxon>
        <taxon>Mucorales</taxon>
        <taxon>Lichtheimiaceae</taxon>
        <taxon>Circinella</taxon>
    </lineage>
</organism>
<dbReference type="AlphaFoldDB" id="A0A8H7S1R6"/>
<protein>
    <recommendedName>
        <fullName evidence="10">SAGA-associated factor 11</fullName>
    </recommendedName>
</protein>
<dbReference type="GO" id="GO:0006325">
    <property type="term" value="P:chromatin organization"/>
    <property type="evidence" value="ECO:0007669"/>
    <property type="project" value="UniProtKB-KW"/>
</dbReference>
<gene>
    <name evidence="12" type="ORF">INT45_014050</name>
</gene>
<proteinExistence type="inferred from homology"/>
<evidence type="ECO:0000256" key="2">
    <source>
        <dbReference type="ARBA" id="ARBA00022723"/>
    </source>
</evidence>
<keyword evidence="3" id="KW-0863">Zinc-finger</keyword>
<evidence type="ECO:0000256" key="4">
    <source>
        <dbReference type="ARBA" id="ARBA00022833"/>
    </source>
</evidence>
<evidence type="ECO:0000256" key="10">
    <source>
        <dbReference type="RuleBase" id="RU261113"/>
    </source>
</evidence>
<keyword evidence="8" id="KW-0804">Transcription</keyword>
<name>A0A8H7S1R6_9FUNG</name>
<dbReference type="Pfam" id="PF08209">
    <property type="entry name" value="Sgf11"/>
    <property type="match status" value="1"/>
</dbReference>
<dbReference type="EMBL" id="JAEPRB010000134">
    <property type="protein sequence ID" value="KAG2220620.1"/>
    <property type="molecule type" value="Genomic_DNA"/>
</dbReference>
<keyword evidence="7 10" id="KW-0010">Activator</keyword>
<keyword evidence="4" id="KW-0862">Zinc</keyword>
<feature type="compositionally biased region" description="Basic and acidic residues" evidence="11">
    <location>
        <begin position="207"/>
        <end position="222"/>
    </location>
</feature>
<evidence type="ECO:0000256" key="9">
    <source>
        <dbReference type="ARBA" id="ARBA00023242"/>
    </source>
</evidence>
<evidence type="ECO:0000256" key="11">
    <source>
        <dbReference type="SAM" id="MobiDB-lite"/>
    </source>
</evidence>